<dbReference type="Pfam" id="PF00534">
    <property type="entry name" value="Glycos_transf_1"/>
    <property type="match status" value="1"/>
</dbReference>
<proteinExistence type="predicted"/>
<gene>
    <name evidence="3" type="ORF">PG915_01925</name>
</gene>
<dbReference type="SUPFAM" id="SSF53756">
    <property type="entry name" value="UDP-Glycosyltransferase/glycogen phosphorylase"/>
    <property type="match status" value="1"/>
</dbReference>
<reference evidence="3" key="1">
    <citation type="submission" date="2023-01" db="EMBL/GenBank/DDBJ databases">
        <title>Vibrio sp. CB1-14 genome sequencing.</title>
        <authorList>
            <person name="Otstavnykh N."/>
            <person name="Isaeva M."/>
            <person name="Meleshko D."/>
        </authorList>
    </citation>
    <scope>NUCLEOTIDE SEQUENCE</scope>
    <source>
        <strain evidence="3">CB1-14</strain>
    </source>
</reference>
<evidence type="ECO:0000259" key="1">
    <source>
        <dbReference type="Pfam" id="PF00534"/>
    </source>
</evidence>
<dbReference type="KEGG" id="vck:PG915_01925"/>
<dbReference type="PANTHER" id="PTHR45947:SF13">
    <property type="entry name" value="TRANSFERASE"/>
    <property type="match status" value="1"/>
</dbReference>
<accession>A0AAU8BK20</accession>
<feature type="domain" description="Glycosyl transferase family 1" evidence="1">
    <location>
        <begin position="228"/>
        <end position="388"/>
    </location>
</feature>
<evidence type="ECO:0000259" key="2">
    <source>
        <dbReference type="Pfam" id="PF13439"/>
    </source>
</evidence>
<dbReference type="CDD" id="cd03823">
    <property type="entry name" value="GT4_ExpE7-like"/>
    <property type="match status" value="1"/>
</dbReference>
<evidence type="ECO:0000313" key="3">
    <source>
        <dbReference type="EMBL" id="XCD16362.1"/>
    </source>
</evidence>
<name>A0AAU8BK20_9VIBR</name>
<feature type="domain" description="Glycosyltransferase subfamily 4-like N-terminal" evidence="2">
    <location>
        <begin position="17"/>
        <end position="214"/>
    </location>
</feature>
<protein>
    <submittedName>
        <fullName evidence="3">Glycosyltransferase family 4 protein</fullName>
    </submittedName>
</protein>
<dbReference type="Pfam" id="PF13439">
    <property type="entry name" value="Glyco_transf_4"/>
    <property type="match status" value="1"/>
</dbReference>
<dbReference type="Gene3D" id="3.40.50.2000">
    <property type="entry name" value="Glycogen Phosphorylase B"/>
    <property type="match status" value="2"/>
</dbReference>
<sequence length="409" mass="45935">MRKVLVIAHGHPELNKGGGEQAAYHFYKECLKQGDDAYFLARTDAIPHGGAAFSIINPPREILMHTTHDDHFLFSNIKTRHLWGDFKGLLEKIQPEVIYIHHYFHLGIEVIKVIKDTLPNCKIVMTLHEYHAICANGGLMKKSSGELCYRSGTLDCSRCFKGSTFGPGEFYLRKRYIQTFFKLIDHFVSPSAFLKKRYVEWGIASEKITVIENGQPTLNISESEKGSSDSLSLCYIGQINPNKGLDVLLEAITLLPEEIKQRVQVDVHGSGLENQSPDYQKKIQKLVKKSKKSVRLHGRYQAEDVGNILSSAQWLIVPSIWWENSPMVIQESLNCGVPLIVSDIGGMAEKVENNVTGLHFRVGKPLALANRIVQIAEDKDLHTQLASNITPPLSLADAYKKTMDIVKQC</sequence>
<dbReference type="EMBL" id="CP115920">
    <property type="protein sequence ID" value="XCD16362.1"/>
    <property type="molecule type" value="Genomic_DNA"/>
</dbReference>
<dbReference type="GO" id="GO:0016757">
    <property type="term" value="F:glycosyltransferase activity"/>
    <property type="evidence" value="ECO:0007669"/>
    <property type="project" value="InterPro"/>
</dbReference>
<dbReference type="PANTHER" id="PTHR45947">
    <property type="entry name" value="SULFOQUINOVOSYL TRANSFERASE SQD2"/>
    <property type="match status" value="1"/>
</dbReference>
<dbReference type="AlphaFoldDB" id="A0AAU8BK20"/>
<dbReference type="InterPro" id="IPR028098">
    <property type="entry name" value="Glyco_trans_4-like_N"/>
</dbReference>
<organism evidence="3">
    <name type="scientific">Vibrio chaetopteri</name>
    <dbReference type="NCBI Taxonomy" id="3016528"/>
    <lineage>
        <taxon>Bacteria</taxon>
        <taxon>Pseudomonadati</taxon>
        <taxon>Pseudomonadota</taxon>
        <taxon>Gammaproteobacteria</taxon>
        <taxon>Vibrionales</taxon>
        <taxon>Vibrionaceae</taxon>
        <taxon>Vibrio</taxon>
    </lineage>
</organism>
<dbReference type="InterPro" id="IPR001296">
    <property type="entry name" value="Glyco_trans_1"/>
</dbReference>
<dbReference type="InterPro" id="IPR050194">
    <property type="entry name" value="Glycosyltransferase_grp1"/>
</dbReference>
<dbReference type="RefSeq" id="WP_353497645.1">
    <property type="nucleotide sequence ID" value="NZ_CP115920.1"/>
</dbReference>